<dbReference type="PANTHER" id="PTHR34406:SF1">
    <property type="entry name" value="PROTEIN YCEI"/>
    <property type="match status" value="1"/>
</dbReference>
<reference evidence="4" key="1">
    <citation type="journal article" date="2019" name="Int. J. Syst. Evol. Microbiol.">
        <title>The Global Catalogue of Microorganisms (GCM) 10K type strain sequencing project: providing services to taxonomists for standard genome sequencing and annotation.</title>
        <authorList>
            <consortium name="The Broad Institute Genomics Platform"/>
            <consortium name="The Broad Institute Genome Sequencing Center for Infectious Disease"/>
            <person name="Wu L."/>
            <person name="Ma J."/>
        </authorList>
    </citation>
    <scope>NUCLEOTIDE SEQUENCE [LARGE SCALE GENOMIC DNA]</scope>
    <source>
        <strain evidence="4">JCM 12165</strain>
    </source>
</reference>
<proteinExistence type="inferred from homology"/>
<evidence type="ECO:0000256" key="1">
    <source>
        <dbReference type="ARBA" id="ARBA00008812"/>
    </source>
</evidence>
<name>A0ABW4FFN8_9PSEU</name>
<dbReference type="SMART" id="SM00867">
    <property type="entry name" value="YceI"/>
    <property type="match status" value="1"/>
</dbReference>
<dbReference type="SUPFAM" id="SSF49452">
    <property type="entry name" value="Starch-binding domain-like"/>
    <property type="match status" value="1"/>
</dbReference>
<dbReference type="Gene3D" id="2.60.40.1120">
    <property type="entry name" value="Carboxypeptidase-like, regulatory domain"/>
    <property type="match status" value="1"/>
</dbReference>
<organism evidence="3 4">
    <name type="scientific">Pseudonocardia aurantiaca</name>
    <dbReference type="NCBI Taxonomy" id="75290"/>
    <lineage>
        <taxon>Bacteria</taxon>
        <taxon>Bacillati</taxon>
        <taxon>Actinomycetota</taxon>
        <taxon>Actinomycetes</taxon>
        <taxon>Pseudonocardiales</taxon>
        <taxon>Pseudonocardiaceae</taxon>
        <taxon>Pseudonocardia</taxon>
    </lineage>
</organism>
<feature type="domain" description="Lipid/polyisoprenoid-binding YceI-like" evidence="2">
    <location>
        <begin position="96"/>
        <end position="264"/>
    </location>
</feature>
<comment type="similarity">
    <text evidence="1">Belongs to the UPF0312 family.</text>
</comment>
<dbReference type="Proteomes" id="UP001597145">
    <property type="component" value="Unassembled WGS sequence"/>
</dbReference>
<gene>
    <name evidence="3" type="ORF">ACFSCY_01040</name>
</gene>
<dbReference type="InterPro" id="IPR007372">
    <property type="entry name" value="Lipid/polyisoprenoid-bd_YceI"/>
</dbReference>
<dbReference type="SUPFAM" id="SSF101874">
    <property type="entry name" value="YceI-like"/>
    <property type="match status" value="1"/>
</dbReference>
<dbReference type="InterPro" id="IPR036761">
    <property type="entry name" value="TTHA0802/YceI-like_sf"/>
</dbReference>
<dbReference type="RefSeq" id="WP_343972095.1">
    <property type="nucleotide sequence ID" value="NZ_BAAAJG010000003.1"/>
</dbReference>
<dbReference type="PANTHER" id="PTHR34406">
    <property type="entry name" value="PROTEIN YCEI"/>
    <property type="match status" value="1"/>
</dbReference>
<protein>
    <submittedName>
        <fullName evidence="3">YceI family protein</fullName>
    </submittedName>
</protein>
<evidence type="ECO:0000313" key="4">
    <source>
        <dbReference type="Proteomes" id="UP001597145"/>
    </source>
</evidence>
<dbReference type="Pfam" id="PF13620">
    <property type="entry name" value="CarboxypepD_reg"/>
    <property type="match status" value="1"/>
</dbReference>
<dbReference type="Gene3D" id="2.40.128.110">
    <property type="entry name" value="Lipid/polyisoprenoid-binding, YceI-like"/>
    <property type="match status" value="1"/>
</dbReference>
<evidence type="ECO:0000259" key="2">
    <source>
        <dbReference type="SMART" id="SM00867"/>
    </source>
</evidence>
<accession>A0ABW4FFN8</accession>
<evidence type="ECO:0000313" key="3">
    <source>
        <dbReference type="EMBL" id="MFD1528022.1"/>
    </source>
</evidence>
<sequence>MSAVTGQLVTPDGWPVTGGTLTAVDATGVQRGRGASGADGRFVLDRLAAGPYTVIVAAPGHVPAARSVTVGAAAATPLGVLELAREGGDVLPAPGVWVIDPAHSSIRAAALHIGMSRVHGRMRRFSGQVQVADPLENSSVEVTIDPTTVDTDDGTRDEHLRSADFLDVLRYPEIRYKSDGLRRVDAKHWVVDGVLTLKDRSAPVALQVEYRGTAPDPFGGVRVAFAATAEVSRDDFAMDWNQSVLAGLLTVGRTLRIDIDIQAVRV</sequence>
<dbReference type="Pfam" id="PF04264">
    <property type="entry name" value="YceI"/>
    <property type="match status" value="1"/>
</dbReference>
<keyword evidence="4" id="KW-1185">Reference proteome</keyword>
<comment type="caution">
    <text evidence="3">The sequence shown here is derived from an EMBL/GenBank/DDBJ whole genome shotgun (WGS) entry which is preliminary data.</text>
</comment>
<dbReference type="EMBL" id="JBHUCP010000001">
    <property type="protein sequence ID" value="MFD1528022.1"/>
    <property type="molecule type" value="Genomic_DNA"/>
</dbReference>
<dbReference type="InterPro" id="IPR013784">
    <property type="entry name" value="Carb-bd-like_fold"/>
</dbReference>